<dbReference type="GO" id="GO:0016051">
    <property type="term" value="P:carbohydrate biosynthetic process"/>
    <property type="evidence" value="ECO:0007669"/>
    <property type="project" value="InterPro"/>
</dbReference>
<dbReference type="InterPro" id="IPR013132">
    <property type="entry name" value="PseI/NeuA/B-like_N"/>
</dbReference>
<sequence>MSVVEINKKYVGEGHPCFVVAEIGINHNGSLEIAKKLIDVAVAAGCDAVKFQKRTVPAVYSQSELQKPREVPHDILVSAMRRNIFGKDVVARFATSNFLDTLNGDLKWALELTEDEYREIDKYCKEKNILWLASPWDEASVDFLEKLDVPCYKIASASLTDEDLLKHIRSKGKPVILSTGMSTMEELERAVEVLGEKDLIILHCVSTYPAKDEDLNLRAITTLKKRFPNVPIGYSGHEIGVSTSVMAAVLGADMVERHITLDRTMWGSDQAASLEPQGIALVARDIRKWENAKGDGIKRLLDAEVPIKQKLRRK</sequence>
<dbReference type="InterPro" id="IPR013785">
    <property type="entry name" value="Aldolase_TIM"/>
</dbReference>
<dbReference type="AlphaFoldDB" id="A0A0G1IWI7"/>
<feature type="domain" description="PseI/NeuA/B-like" evidence="1">
    <location>
        <begin position="105"/>
        <end position="298"/>
    </location>
</feature>
<dbReference type="Proteomes" id="UP000033945">
    <property type="component" value="Unassembled WGS sequence"/>
</dbReference>
<organism evidence="2 3">
    <name type="scientific">Candidatus Giovannonibacteria bacterium GW2011_GWA2_44_26</name>
    <dbReference type="NCBI Taxonomy" id="1618648"/>
    <lineage>
        <taxon>Bacteria</taxon>
        <taxon>Candidatus Giovannoniibacteriota</taxon>
    </lineage>
</organism>
<reference evidence="2 3" key="1">
    <citation type="journal article" date="2015" name="Nature">
        <title>rRNA introns, odd ribosomes, and small enigmatic genomes across a large radiation of phyla.</title>
        <authorList>
            <person name="Brown C.T."/>
            <person name="Hug L.A."/>
            <person name="Thomas B.C."/>
            <person name="Sharon I."/>
            <person name="Castelle C.J."/>
            <person name="Singh A."/>
            <person name="Wilkins M.J."/>
            <person name="Williams K.H."/>
            <person name="Banfield J.F."/>
        </authorList>
    </citation>
    <scope>NUCLEOTIDE SEQUENCE [LARGE SCALE GENOMIC DNA]</scope>
</reference>
<name>A0A0G1IWI7_9BACT</name>
<evidence type="ECO:0000259" key="1">
    <source>
        <dbReference type="Pfam" id="PF03102"/>
    </source>
</evidence>
<accession>A0A0G1IWI7</accession>
<protein>
    <submittedName>
        <fullName evidence="2">N-acetylneuraminate synthase</fullName>
    </submittedName>
</protein>
<dbReference type="GO" id="GO:0047444">
    <property type="term" value="F:N-acylneuraminate-9-phosphate synthase activity"/>
    <property type="evidence" value="ECO:0007669"/>
    <property type="project" value="TreeGrafter"/>
</dbReference>
<dbReference type="Gene3D" id="3.20.20.70">
    <property type="entry name" value="Aldolase class I"/>
    <property type="match status" value="1"/>
</dbReference>
<gene>
    <name evidence="2" type="ORF">UW55_C0003G0023</name>
</gene>
<dbReference type="Pfam" id="PF03102">
    <property type="entry name" value="NeuB"/>
    <property type="match status" value="1"/>
</dbReference>
<dbReference type="SUPFAM" id="SSF51569">
    <property type="entry name" value="Aldolase"/>
    <property type="match status" value="1"/>
</dbReference>
<dbReference type="PATRIC" id="fig|1618648.3.peg.343"/>
<dbReference type="EMBL" id="LCIT01000003">
    <property type="protein sequence ID" value="KKT63455.1"/>
    <property type="molecule type" value="Genomic_DNA"/>
</dbReference>
<comment type="caution">
    <text evidence="2">The sequence shown here is derived from an EMBL/GenBank/DDBJ whole genome shotgun (WGS) entry which is preliminary data.</text>
</comment>
<dbReference type="PANTHER" id="PTHR42966:SF3">
    <property type="entry name" value="BLR5971 PROTEIN"/>
    <property type="match status" value="1"/>
</dbReference>
<proteinExistence type="predicted"/>
<evidence type="ECO:0000313" key="2">
    <source>
        <dbReference type="EMBL" id="KKT63455.1"/>
    </source>
</evidence>
<dbReference type="InterPro" id="IPR051690">
    <property type="entry name" value="PseI-like"/>
</dbReference>
<evidence type="ECO:0000313" key="3">
    <source>
        <dbReference type="Proteomes" id="UP000033945"/>
    </source>
</evidence>
<dbReference type="PANTHER" id="PTHR42966">
    <property type="entry name" value="N-ACETYLNEURAMINATE SYNTHASE"/>
    <property type="match status" value="1"/>
</dbReference>